<keyword evidence="2" id="KW-1185">Reference proteome</keyword>
<dbReference type="EMBL" id="BNJJ01000002">
    <property type="protein sequence ID" value="GHO82702.1"/>
    <property type="molecule type" value="Genomic_DNA"/>
</dbReference>
<accession>A0ABQ3V9Z9</accession>
<dbReference type="RefSeq" id="WP_201360348.1">
    <property type="nucleotide sequence ID" value="NZ_BNJJ01000002.1"/>
</dbReference>
<name>A0ABQ3V9Z9_9CHLR</name>
<protein>
    <recommendedName>
        <fullName evidence="3">Core-binding (CB) domain-containing protein</fullName>
    </recommendedName>
</protein>
<sequence length="71" mass="7966">MGQWFQQLLANAKYGSVNDATIQGYLRAASQIESVWQQIDDKADELILQGLPPGRRIPGWPMLWRLSAPAV</sequence>
<reference evidence="1 2" key="1">
    <citation type="journal article" date="2021" name="Int. J. Syst. Evol. Microbiol.">
        <title>Reticulibacter mediterranei gen. nov., sp. nov., within the new family Reticulibacteraceae fam. nov., and Ktedonospora formicarum gen. nov., sp. nov., Ktedonobacter robiniae sp. nov., Dictyobacter formicarum sp. nov. and Dictyobacter arantiisoli sp. nov., belonging to the class Ktedonobacteria.</title>
        <authorList>
            <person name="Yabe S."/>
            <person name="Zheng Y."/>
            <person name="Wang C.M."/>
            <person name="Sakai Y."/>
            <person name="Abe K."/>
            <person name="Yokota A."/>
            <person name="Donadio S."/>
            <person name="Cavaletti L."/>
            <person name="Monciardini P."/>
        </authorList>
    </citation>
    <scope>NUCLEOTIDE SEQUENCE [LARGE SCALE GENOMIC DNA]</scope>
    <source>
        <strain evidence="1 2">SOSP1-9</strain>
    </source>
</reference>
<evidence type="ECO:0000313" key="2">
    <source>
        <dbReference type="Proteomes" id="UP000635565"/>
    </source>
</evidence>
<dbReference type="Proteomes" id="UP000635565">
    <property type="component" value="Unassembled WGS sequence"/>
</dbReference>
<evidence type="ECO:0000313" key="1">
    <source>
        <dbReference type="EMBL" id="GHO82702.1"/>
    </source>
</evidence>
<evidence type="ECO:0008006" key="3">
    <source>
        <dbReference type="Google" id="ProtNLM"/>
    </source>
</evidence>
<comment type="caution">
    <text evidence="1">The sequence shown here is derived from an EMBL/GenBank/DDBJ whole genome shotgun (WGS) entry which is preliminary data.</text>
</comment>
<organism evidence="1 2">
    <name type="scientific">Dictyobacter formicarum</name>
    <dbReference type="NCBI Taxonomy" id="2778368"/>
    <lineage>
        <taxon>Bacteria</taxon>
        <taxon>Bacillati</taxon>
        <taxon>Chloroflexota</taxon>
        <taxon>Ktedonobacteria</taxon>
        <taxon>Ktedonobacterales</taxon>
        <taxon>Dictyobacteraceae</taxon>
        <taxon>Dictyobacter</taxon>
    </lineage>
</organism>
<proteinExistence type="predicted"/>
<gene>
    <name evidence="1" type="ORF">KSZ_07080</name>
</gene>